<evidence type="ECO:0000313" key="1">
    <source>
        <dbReference type="EMBL" id="KAK8476310.1"/>
    </source>
</evidence>
<sequence>MVRNVVKKLAPTSVPGNKLIGFFIGKGKWEVESFVGKPPKHGGSRLIQSYEETNTHKKVGEDGVSGNSKAISKEKVCYNNEAIPLVACVTEIREAGKVKEVVGEDMRVGLSALGKDCDFLCDPVGLHAFSMGFDKSDLHTPNPMDRGSEDEI</sequence>
<keyword evidence="2" id="KW-1185">Reference proteome</keyword>
<evidence type="ECO:0000313" key="2">
    <source>
        <dbReference type="Proteomes" id="UP001396334"/>
    </source>
</evidence>
<organism evidence="1 2">
    <name type="scientific">Hibiscus sabdariffa</name>
    <name type="common">roselle</name>
    <dbReference type="NCBI Taxonomy" id="183260"/>
    <lineage>
        <taxon>Eukaryota</taxon>
        <taxon>Viridiplantae</taxon>
        <taxon>Streptophyta</taxon>
        <taxon>Embryophyta</taxon>
        <taxon>Tracheophyta</taxon>
        <taxon>Spermatophyta</taxon>
        <taxon>Magnoliopsida</taxon>
        <taxon>eudicotyledons</taxon>
        <taxon>Gunneridae</taxon>
        <taxon>Pentapetalae</taxon>
        <taxon>rosids</taxon>
        <taxon>malvids</taxon>
        <taxon>Malvales</taxon>
        <taxon>Malvaceae</taxon>
        <taxon>Malvoideae</taxon>
        <taxon>Hibiscus</taxon>
    </lineage>
</organism>
<protein>
    <submittedName>
        <fullName evidence="1">Uncharacterized protein</fullName>
    </submittedName>
</protein>
<accession>A0ABR1Z8P2</accession>
<dbReference type="Proteomes" id="UP001396334">
    <property type="component" value="Unassembled WGS sequence"/>
</dbReference>
<proteinExistence type="predicted"/>
<dbReference type="EMBL" id="JBBPBN010002305">
    <property type="protein sequence ID" value="KAK8476310.1"/>
    <property type="molecule type" value="Genomic_DNA"/>
</dbReference>
<gene>
    <name evidence="1" type="ORF">V6N11_060192</name>
</gene>
<reference evidence="1 2" key="1">
    <citation type="journal article" date="2024" name="G3 (Bethesda)">
        <title>Genome assembly of Hibiscus sabdariffa L. provides insights into metabolisms of medicinal natural products.</title>
        <authorList>
            <person name="Kim T."/>
        </authorList>
    </citation>
    <scope>NUCLEOTIDE SEQUENCE [LARGE SCALE GENOMIC DNA]</scope>
    <source>
        <strain evidence="1">TK-2024</strain>
        <tissue evidence="1">Old leaves</tissue>
    </source>
</reference>
<name>A0ABR1Z8P2_9ROSI</name>
<comment type="caution">
    <text evidence="1">The sequence shown here is derived from an EMBL/GenBank/DDBJ whole genome shotgun (WGS) entry which is preliminary data.</text>
</comment>